<dbReference type="AlphaFoldDB" id="A0AAV6W311"/>
<name>A0AAV6W311_9LAMI</name>
<reference evidence="5" key="1">
    <citation type="submission" date="2019-10" db="EMBL/GenBank/DDBJ databases">
        <authorList>
            <person name="Zhang R."/>
            <person name="Pan Y."/>
            <person name="Wang J."/>
            <person name="Ma R."/>
            <person name="Yu S."/>
        </authorList>
    </citation>
    <scope>NUCLEOTIDE SEQUENCE</scope>
    <source>
        <strain evidence="5">LA-IB0</strain>
        <tissue evidence="5">Leaf</tissue>
    </source>
</reference>
<dbReference type="SUPFAM" id="SSF56112">
    <property type="entry name" value="Protein kinase-like (PK-like)"/>
    <property type="match status" value="1"/>
</dbReference>
<dbReference type="Gene3D" id="1.10.510.10">
    <property type="entry name" value="Transferase(Phosphotransferase) domain 1"/>
    <property type="match status" value="1"/>
</dbReference>
<evidence type="ECO:0000313" key="6">
    <source>
        <dbReference type="Proteomes" id="UP000826271"/>
    </source>
</evidence>
<dbReference type="Proteomes" id="UP000826271">
    <property type="component" value="Unassembled WGS sequence"/>
</dbReference>
<sequence length="109" mass="12800">MLLELITKQRAYYLARLANDVMLLDWVKGLLKEQQLETLVDADLEGNYIDEEVEKLIQIALLCTQSSPTERPKMSEVVRMLEGHGLAERWKEWQKEEMFCQEFNQHAST</sequence>
<keyword evidence="6" id="KW-1185">Reference proteome</keyword>
<dbReference type="InterPro" id="IPR011009">
    <property type="entry name" value="Kinase-like_dom_sf"/>
</dbReference>
<evidence type="ECO:0000256" key="1">
    <source>
        <dbReference type="ARBA" id="ARBA00022679"/>
    </source>
</evidence>
<keyword evidence="2" id="KW-0547">Nucleotide-binding</keyword>
<keyword evidence="1" id="KW-0808">Transferase</keyword>
<dbReference type="InterPro" id="IPR052059">
    <property type="entry name" value="CR_Ser/Thr_kinase"/>
</dbReference>
<evidence type="ECO:0000256" key="3">
    <source>
        <dbReference type="ARBA" id="ARBA00022777"/>
    </source>
</evidence>
<dbReference type="PANTHER" id="PTHR47973">
    <property type="entry name" value="CYSTEINE-RICH RECEPTOR-LIKE PROTEIN KINASE 3"/>
    <property type="match status" value="1"/>
</dbReference>
<comment type="caution">
    <text evidence="5">The sequence shown here is derived from an EMBL/GenBank/DDBJ whole genome shotgun (WGS) entry which is preliminary data.</text>
</comment>
<dbReference type="GO" id="GO:0005524">
    <property type="term" value="F:ATP binding"/>
    <property type="evidence" value="ECO:0007669"/>
    <property type="project" value="UniProtKB-KW"/>
</dbReference>
<organism evidence="5 6">
    <name type="scientific">Buddleja alternifolia</name>
    <dbReference type="NCBI Taxonomy" id="168488"/>
    <lineage>
        <taxon>Eukaryota</taxon>
        <taxon>Viridiplantae</taxon>
        <taxon>Streptophyta</taxon>
        <taxon>Embryophyta</taxon>
        <taxon>Tracheophyta</taxon>
        <taxon>Spermatophyta</taxon>
        <taxon>Magnoliopsida</taxon>
        <taxon>eudicotyledons</taxon>
        <taxon>Gunneridae</taxon>
        <taxon>Pentapetalae</taxon>
        <taxon>asterids</taxon>
        <taxon>lamiids</taxon>
        <taxon>Lamiales</taxon>
        <taxon>Scrophulariaceae</taxon>
        <taxon>Buddlejeae</taxon>
        <taxon>Buddleja</taxon>
    </lineage>
</organism>
<protein>
    <submittedName>
        <fullName evidence="5">Uncharacterized protein</fullName>
    </submittedName>
</protein>
<gene>
    <name evidence="5" type="ORF">BUALT_Bualt19G0093700</name>
</gene>
<proteinExistence type="predicted"/>
<dbReference type="EMBL" id="WHWC01000019">
    <property type="protein sequence ID" value="KAG8364119.1"/>
    <property type="molecule type" value="Genomic_DNA"/>
</dbReference>
<dbReference type="GO" id="GO:0016301">
    <property type="term" value="F:kinase activity"/>
    <property type="evidence" value="ECO:0007669"/>
    <property type="project" value="UniProtKB-KW"/>
</dbReference>
<keyword evidence="4" id="KW-0067">ATP-binding</keyword>
<accession>A0AAV6W311</accession>
<evidence type="ECO:0000313" key="5">
    <source>
        <dbReference type="EMBL" id="KAG8364119.1"/>
    </source>
</evidence>
<evidence type="ECO:0000256" key="2">
    <source>
        <dbReference type="ARBA" id="ARBA00022741"/>
    </source>
</evidence>
<evidence type="ECO:0000256" key="4">
    <source>
        <dbReference type="ARBA" id="ARBA00022840"/>
    </source>
</evidence>
<keyword evidence="3" id="KW-0418">Kinase</keyword>